<dbReference type="STRING" id="641491.DND132_0953"/>
<dbReference type="InterPro" id="IPR036565">
    <property type="entry name" value="Mur-like_cat_sf"/>
</dbReference>
<evidence type="ECO:0000256" key="11">
    <source>
        <dbReference type="ARBA" id="ARBA00022840"/>
    </source>
</evidence>
<evidence type="ECO:0000256" key="7">
    <source>
        <dbReference type="ARBA" id="ARBA00019357"/>
    </source>
</evidence>
<comment type="pathway">
    <text evidence="3">Cofactor biosynthesis; tetrahydrofolylpolyglutamate biosynthesis.</text>
</comment>
<evidence type="ECO:0000256" key="3">
    <source>
        <dbReference type="ARBA" id="ARBA00005150"/>
    </source>
</evidence>
<dbReference type="SMR" id="F0JIB6"/>
<comment type="catalytic activity">
    <reaction evidence="20">
        <text>7,8-dihydropteroate + L-glutamate + ATP = 7,8-dihydrofolate + ADP + phosphate + H(+)</text>
        <dbReference type="Rhea" id="RHEA:23584"/>
        <dbReference type="ChEBI" id="CHEBI:15378"/>
        <dbReference type="ChEBI" id="CHEBI:17839"/>
        <dbReference type="ChEBI" id="CHEBI:29985"/>
        <dbReference type="ChEBI" id="CHEBI:30616"/>
        <dbReference type="ChEBI" id="CHEBI:43474"/>
        <dbReference type="ChEBI" id="CHEBI:57451"/>
        <dbReference type="ChEBI" id="CHEBI:456216"/>
        <dbReference type="EC" id="6.3.2.12"/>
    </reaction>
</comment>
<dbReference type="Proteomes" id="UP000007845">
    <property type="component" value="Chromosome"/>
</dbReference>
<dbReference type="GO" id="GO:0046656">
    <property type="term" value="P:folic acid biosynthetic process"/>
    <property type="evidence" value="ECO:0007669"/>
    <property type="project" value="UniProtKB-KW"/>
</dbReference>
<dbReference type="PANTHER" id="PTHR11136:SF0">
    <property type="entry name" value="DIHYDROFOLATE SYNTHETASE-RELATED"/>
    <property type="match status" value="1"/>
</dbReference>
<evidence type="ECO:0000256" key="20">
    <source>
        <dbReference type="ARBA" id="ARBA00049161"/>
    </source>
</evidence>
<dbReference type="EC" id="6.3.2.12" evidence="5"/>
<comment type="similarity">
    <text evidence="4 21">Belongs to the folylpolyglutamate synthase family.</text>
</comment>
<accession>F0JIB6</accession>
<dbReference type="GO" id="GO:0008841">
    <property type="term" value="F:dihydrofolate synthase activity"/>
    <property type="evidence" value="ECO:0007669"/>
    <property type="project" value="UniProtKB-EC"/>
</dbReference>
<organism evidence="23 24">
    <name type="scientific">Pseudodesulfovibrio mercurii</name>
    <dbReference type="NCBI Taxonomy" id="641491"/>
    <lineage>
        <taxon>Bacteria</taxon>
        <taxon>Pseudomonadati</taxon>
        <taxon>Thermodesulfobacteriota</taxon>
        <taxon>Desulfovibrionia</taxon>
        <taxon>Desulfovibrionales</taxon>
        <taxon>Desulfovibrionaceae</taxon>
    </lineage>
</organism>
<dbReference type="PANTHER" id="PTHR11136">
    <property type="entry name" value="FOLYLPOLYGLUTAMATE SYNTHASE-RELATED"/>
    <property type="match status" value="1"/>
</dbReference>
<dbReference type="GO" id="GO:0005737">
    <property type="term" value="C:cytoplasm"/>
    <property type="evidence" value="ECO:0007669"/>
    <property type="project" value="TreeGrafter"/>
</dbReference>
<dbReference type="SUPFAM" id="SSF53244">
    <property type="entry name" value="MurD-like peptide ligases, peptide-binding domain"/>
    <property type="match status" value="1"/>
</dbReference>
<keyword evidence="10 21" id="KW-0547">Nucleotide-binding</keyword>
<keyword evidence="8 21" id="KW-0436">Ligase</keyword>
<evidence type="ECO:0000256" key="8">
    <source>
        <dbReference type="ARBA" id="ARBA00022598"/>
    </source>
</evidence>
<comment type="catalytic activity">
    <reaction evidence="17">
        <text>(6S)-5,6,7,8-tetrahydrofolyl-(gamma-L-Glu)(n) + L-glutamate + ATP = (6S)-5,6,7,8-tetrahydrofolyl-(gamma-L-Glu)(n+1) + ADP + phosphate + H(+)</text>
        <dbReference type="Rhea" id="RHEA:10580"/>
        <dbReference type="Rhea" id="RHEA-COMP:14738"/>
        <dbReference type="Rhea" id="RHEA-COMP:14740"/>
        <dbReference type="ChEBI" id="CHEBI:15378"/>
        <dbReference type="ChEBI" id="CHEBI:29985"/>
        <dbReference type="ChEBI" id="CHEBI:30616"/>
        <dbReference type="ChEBI" id="CHEBI:43474"/>
        <dbReference type="ChEBI" id="CHEBI:141005"/>
        <dbReference type="ChEBI" id="CHEBI:456216"/>
        <dbReference type="EC" id="6.3.2.17"/>
    </reaction>
</comment>
<evidence type="ECO:0000259" key="22">
    <source>
        <dbReference type="Pfam" id="PF02875"/>
    </source>
</evidence>
<comment type="catalytic activity">
    <reaction evidence="18">
        <text>10-formyltetrahydrofolyl-(gamma-L-Glu)(n) + L-glutamate + ATP = 10-formyltetrahydrofolyl-(gamma-L-Glu)(n+1) + ADP + phosphate + H(+)</text>
        <dbReference type="Rhea" id="RHEA:51904"/>
        <dbReference type="Rhea" id="RHEA-COMP:13088"/>
        <dbReference type="Rhea" id="RHEA-COMP:14300"/>
        <dbReference type="ChEBI" id="CHEBI:15378"/>
        <dbReference type="ChEBI" id="CHEBI:29985"/>
        <dbReference type="ChEBI" id="CHEBI:30616"/>
        <dbReference type="ChEBI" id="CHEBI:43474"/>
        <dbReference type="ChEBI" id="CHEBI:134413"/>
        <dbReference type="ChEBI" id="CHEBI:456216"/>
        <dbReference type="EC" id="6.3.2.17"/>
    </reaction>
</comment>
<keyword evidence="9" id="KW-0479">Metal-binding</keyword>
<dbReference type="SUPFAM" id="SSF53623">
    <property type="entry name" value="MurD-like peptide ligases, catalytic domain"/>
    <property type="match status" value="1"/>
</dbReference>
<evidence type="ECO:0000256" key="17">
    <source>
        <dbReference type="ARBA" id="ARBA00047493"/>
    </source>
</evidence>
<evidence type="ECO:0000256" key="16">
    <source>
        <dbReference type="ARBA" id="ARBA00032510"/>
    </source>
</evidence>
<evidence type="ECO:0000313" key="23">
    <source>
        <dbReference type="EMBL" id="EGB14168.1"/>
    </source>
</evidence>
<dbReference type="GO" id="GO:0005524">
    <property type="term" value="F:ATP binding"/>
    <property type="evidence" value="ECO:0007669"/>
    <property type="project" value="UniProtKB-KW"/>
</dbReference>
<evidence type="ECO:0000313" key="24">
    <source>
        <dbReference type="Proteomes" id="UP000007845"/>
    </source>
</evidence>
<evidence type="ECO:0000256" key="15">
    <source>
        <dbReference type="ARBA" id="ARBA00030592"/>
    </source>
</evidence>
<gene>
    <name evidence="23" type="ORF">DND132_0953</name>
</gene>
<evidence type="ECO:0000256" key="21">
    <source>
        <dbReference type="PIRNR" id="PIRNR001563"/>
    </source>
</evidence>
<evidence type="ECO:0000256" key="6">
    <source>
        <dbReference type="ARBA" id="ARBA00013025"/>
    </source>
</evidence>
<dbReference type="Gene3D" id="3.90.190.20">
    <property type="entry name" value="Mur ligase, C-terminal domain"/>
    <property type="match status" value="1"/>
</dbReference>
<evidence type="ECO:0000256" key="9">
    <source>
        <dbReference type="ARBA" id="ARBA00022723"/>
    </source>
</evidence>
<dbReference type="KEGG" id="ddn:DND132_0953"/>
<name>F0JIB6_9BACT</name>
<evidence type="ECO:0000256" key="4">
    <source>
        <dbReference type="ARBA" id="ARBA00008276"/>
    </source>
</evidence>
<dbReference type="EMBL" id="CP003220">
    <property type="protein sequence ID" value="EGB14168.1"/>
    <property type="molecule type" value="Genomic_DNA"/>
</dbReference>
<keyword evidence="13" id="KW-0289">Folate biosynthesis</keyword>
<dbReference type="NCBIfam" id="TIGR01499">
    <property type="entry name" value="folC"/>
    <property type="match status" value="1"/>
</dbReference>
<protein>
    <recommendedName>
        <fullName evidence="7">Dihydrofolate synthase/folylpolyglutamate synthase</fullName>
        <ecNumber evidence="5">6.3.2.12</ecNumber>
        <ecNumber evidence="6">6.3.2.17</ecNumber>
    </recommendedName>
    <alternativeName>
        <fullName evidence="16">Folylpoly-gamma-glutamate synthetase-dihydrofolate synthetase</fullName>
    </alternativeName>
    <alternativeName>
        <fullName evidence="14">Folylpolyglutamate synthetase</fullName>
    </alternativeName>
    <alternativeName>
        <fullName evidence="15">Tetrahydrofolylpolyglutamate synthase</fullName>
    </alternativeName>
</protein>
<evidence type="ECO:0000256" key="19">
    <source>
        <dbReference type="ARBA" id="ARBA00049035"/>
    </source>
</evidence>
<dbReference type="AlphaFoldDB" id="F0JIB6"/>
<comment type="catalytic activity">
    <reaction evidence="19">
        <text>(6R)-5,10-methylenetetrahydrofolyl-(gamma-L-Glu)(n) + L-glutamate + ATP = (6R)-5,10-methylenetetrahydrofolyl-(gamma-L-Glu)(n+1) + ADP + phosphate + H(+)</text>
        <dbReference type="Rhea" id="RHEA:51912"/>
        <dbReference type="Rhea" id="RHEA-COMP:13257"/>
        <dbReference type="Rhea" id="RHEA-COMP:13258"/>
        <dbReference type="ChEBI" id="CHEBI:15378"/>
        <dbReference type="ChEBI" id="CHEBI:29985"/>
        <dbReference type="ChEBI" id="CHEBI:30616"/>
        <dbReference type="ChEBI" id="CHEBI:43474"/>
        <dbReference type="ChEBI" id="CHEBI:136572"/>
        <dbReference type="ChEBI" id="CHEBI:456216"/>
        <dbReference type="EC" id="6.3.2.17"/>
    </reaction>
</comment>
<dbReference type="HOGENOM" id="CLU_015869_1_1_7"/>
<proteinExistence type="inferred from homology"/>
<comment type="function">
    <text evidence="1">Functions in two distinct reactions of the de novo folate biosynthetic pathway. Catalyzes the addition of a glutamate residue to dihydropteroate (7,8-dihydropteroate or H2Pte) to form dihydrofolate (7,8-dihydrofolate monoglutamate or H2Pte-Glu). Also catalyzes successive additions of L-glutamate to tetrahydrofolate or 10-formyltetrahydrofolate or 5,10-methylenetetrahydrofolate, leading to folylpolyglutamate derivatives.</text>
</comment>
<reference evidence="23 24" key="1">
    <citation type="journal article" date="2011" name="J. Bacteriol.">
        <title>Genome sequence of the mercury-methylating strain Desulfovibrio desulfuricans ND132.</title>
        <authorList>
            <person name="Brown S.D."/>
            <person name="Gilmour C.C."/>
            <person name="Kucken A.M."/>
            <person name="Wall J.D."/>
            <person name="Elias D.A."/>
            <person name="Brandt C.C."/>
            <person name="Podar M."/>
            <person name="Chertkov O."/>
            <person name="Held B."/>
            <person name="Bruce D.C."/>
            <person name="Detter J.C."/>
            <person name="Tapia R."/>
            <person name="Han C.S."/>
            <person name="Goodwin L.A."/>
            <person name="Cheng J.F."/>
            <person name="Pitluck S."/>
            <person name="Woyke T."/>
            <person name="Mikhailova N."/>
            <person name="Ivanova N.N."/>
            <person name="Han J."/>
            <person name="Lucas S."/>
            <person name="Lapidus A.L."/>
            <person name="Land M.L."/>
            <person name="Hauser L.J."/>
            <person name="Palumbo A.V."/>
        </authorList>
    </citation>
    <scope>NUCLEOTIDE SEQUENCE [LARGE SCALE GENOMIC DNA]</scope>
    <source>
        <strain evidence="23 24">ND132</strain>
    </source>
</reference>
<dbReference type="EC" id="6.3.2.17" evidence="6"/>
<evidence type="ECO:0000256" key="2">
    <source>
        <dbReference type="ARBA" id="ARBA00004799"/>
    </source>
</evidence>
<dbReference type="InterPro" id="IPR036615">
    <property type="entry name" value="Mur_ligase_C_dom_sf"/>
</dbReference>
<evidence type="ECO:0000256" key="13">
    <source>
        <dbReference type="ARBA" id="ARBA00022909"/>
    </source>
</evidence>
<evidence type="ECO:0000256" key="18">
    <source>
        <dbReference type="ARBA" id="ARBA00047808"/>
    </source>
</evidence>
<feature type="domain" description="Mur ligase C-terminal" evidence="22">
    <location>
        <begin position="290"/>
        <end position="391"/>
    </location>
</feature>
<evidence type="ECO:0000256" key="5">
    <source>
        <dbReference type="ARBA" id="ARBA00013023"/>
    </source>
</evidence>
<keyword evidence="24" id="KW-1185">Reference proteome</keyword>
<dbReference type="Pfam" id="PF02875">
    <property type="entry name" value="Mur_ligase_C"/>
    <property type="match status" value="1"/>
</dbReference>
<keyword evidence="11 21" id="KW-0067">ATP-binding</keyword>
<evidence type="ECO:0000256" key="12">
    <source>
        <dbReference type="ARBA" id="ARBA00022842"/>
    </source>
</evidence>
<comment type="pathway">
    <text evidence="2">Cofactor biosynthesis; tetrahydrofolate biosynthesis; 7,8-dihydrofolate from 2-amino-4-hydroxy-6-hydroxymethyl-7,8-dihydropteridine diphosphate and 4-aminobenzoate: step 2/2.</text>
</comment>
<dbReference type="PIRSF" id="PIRSF001563">
    <property type="entry name" value="Folylpolyglu_synth"/>
    <property type="match status" value="1"/>
</dbReference>
<evidence type="ECO:0000256" key="10">
    <source>
        <dbReference type="ARBA" id="ARBA00022741"/>
    </source>
</evidence>
<sequence length="421" mass="45783">MFREFHTGRFPDRNPLVTHFSTFSELSAYMDRLGLFRMDLTLGRMEAFWAVRGQPDIPVVHVVGTNGKGSTAAFLTSLARAHGQKVGTFTSPHFVTPRERIQVNRRMLSEQAWLELANEAMTVPGAEDLTYFEFQTCLAMLAFERAGVDLAVMEAGLGGRYDATNVFAPGLTLFTPIGMDHEKILGPTLSDIAGDKAGAIREGGVALTGPQEPEAMIRLQERAEAVRARLVYAVDAADPVDHVRLGLRGIHQTTNARLALAGWRWFAAGRSLRTDHDTERFGLESAFLPGRFQSVNLDGREIILDGAHNAHALVALNAAIRAEGVRPGKLVFACLRDKNLTDMLPLIRTLTEGPILVPAMHGERAADNRAIAAAIGGRASASESLQAALDAEPELSGPTLVCGSLYLLAEFYILNPRFLTA</sequence>
<dbReference type="Gene3D" id="3.40.1190.10">
    <property type="entry name" value="Mur-like, catalytic domain"/>
    <property type="match status" value="1"/>
</dbReference>
<dbReference type="eggNOG" id="COG0285">
    <property type="taxonomic scope" value="Bacteria"/>
</dbReference>
<dbReference type="GO" id="GO:0046872">
    <property type="term" value="F:metal ion binding"/>
    <property type="evidence" value="ECO:0007669"/>
    <property type="project" value="UniProtKB-KW"/>
</dbReference>
<keyword evidence="12" id="KW-0460">Magnesium</keyword>
<evidence type="ECO:0000256" key="1">
    <source>
        <dbReference type="ARBA" id="ARBA00002714"/>
    </source>
</evidence>
<dbReference type="InterPro" id="IPR001645">
    <property type="entry name" value="Folylpolyglutamate_synth"/>
</dbReference>
<evidence type="ECO:0000256" key="14">
    <source>
        <dbReference type="ARBA" id="ARBA00030048"/>
    </source>
</evidence>
<dbReference type="InterPro" id="IPR004101">
    <property type="entry name" value="Mur_ligase_C"/>
</dbReference>
<dbReference type="GO" id="GO:0004326">
    <property type="term" value="F:tetrahydrofolylpolyglutamate synthase activity"/>
    <property type="evidence" value="ECO:0007669"/>
    <property type="project" value="UniProtKB-EC"/>
</dbReference>